<evidence type="ECO:0000313" key="1">
    <source>
        <dbReference type="EMBL" id="KAK4183874.1"/>
    </source>
</evidence>
<dbReference type="InterPro" id="IPR029066">
    <property type="entry name" value="PLP-binding_barrel"/>
</dbReference>
<comment type="caution">
    <text evidence="1">The sequence shown here is derived from an EMBL/GenBank/DDBJ whole genome shotgun (WGS) entry which is preliminary data.</text>
</comment>
<name>A0AAN6WKT7_9PEZI</name>
<protein>
    <submittedName>
        <fullName evidence="1">Uncharacterized protein</fullName>
    </submittedName>
</protein>
<dbReference type="Proteomes" id="UP001302126">
    <property type="component" value="Unassembled WGS sequence"/>
</dbReference>
<keyword evidence="2" id="KW-1185">Reference proteome</keyword>
<gene>
    <name evidence="1" type="ORF">QBC35DRAFT_541805</name>
</gene>
<dbReference type="EMBL" id="MU864518">
    <property type="protein sequence ID" value="KAK4183874.1"/>
    <property type="molecule type" value="Genomic_DNA"/>
</dbReference>
<proteinExistence type="predicted"/>
<sequence length="139" mass="15435">MASIFPRAPSAFIGKHIRELPTPPFILSRPVMERNARTMLRHVAKKKLAFRPHVKTLKVPKLMLGPSHNKVIVSTLREAWGLLHEGVAKEINPLRDALASGCPFPDLSEVSRHVKTILLIDHDTPTSMSSKPSNPPTTL</sequence>
<organism evidence="1 2">
    <name type="scientific">Podospora australis</name>
    <dbReference type="NCBI Taxonomy" id="1536484"/>
    <lineage>
        <taxon>Eukaryota</taxon>
        <taxon>Fungi</taxon>
        <taxon>Dikarya</taxon>
        <taxon>Ascomycota</taxon>
        <taxon>Pezizomycotina</taxon>
        <taxon>Sordariomycetes</taxon>
        <taxon>Sordariomycetidae</taxon>
        <taxon>Sordariales</taxon>
        <taxon>Podosporaceae</taxon>
        <taxon>Podospora</taxon>
    </lineage>
</organism>
<accession>A0AAN6WKT7</accession>
<dbReference type="Gene3D" id="3.20.20.10">
    <property type="entry name" value="Alanine racemase"/>
    <property type="match status" value="1"/>
</dbReference>
<dbReference type="GO" id="GO:0008721">
    <property type="term" value="F:D-serine ammonia-lyase activity"/>
    <property type="evidence" value="ECO:0007669"/>
    <property type="project" value="TreeGrafter"/>
</dbReference>
<dbReference type="InterPro" id="IPR051466">
    <property type="entry name" value="D-amino_acid_metab_enzyme"/>
</dbReference>
<reference evidence="1" key="2">
    <citation type="submission" date="2023-05" db="EMBL/GenBank/DDBJ databases">
        <authorList>
            <consortium name="Lawrence Berkeley National Laboratory"/>
            <person name="Steindorff A."/>
            <person name="Hensen N."/>
            <person name="Bonometti L."/>
            <person name="Westerberg I."/>
            <person name="Brannstrom I.O."/>
            <person name="Guillou S."/>
            <person name="Cros-Aarteil S."/>
            <person name="Calhoun S."/>
            <person name="Haridas S."/>
            <person name="Kuo A."/>
            <person name="Mondo S."/>
            <person name="Pangilinan J."/>
            <person name="Riley R."/>
            <person name="Labutti K."/>
            <person name="Andreopoulos B."/>
            <person name="Lipzen A."/>
            <person name="Chen C."/>
            <person name="Yanf M."/>
            <person name="Daum C."/>
            <person name="Ng V."/>
            <person name="Clum A."/>
            <person name="Ohm R."/>
            <person name="Martin F."/>
            <person name="Silar P."/>
            <person name="Natvig D."/>
            <person name="Lalanne C."/>
            <person name="Gautier V."/>
            <person name="Ament-Velasquez S.L."/>
            <person name="Kruys A."/>
            <person name="Hutchinson M.I."/>
            <person name="Powell A.J."/>
            <person name="Barry K."/>
            <person name="Miller A.N."/>
            <person name="Grigoriev I.V."/>
            <person name="Debuchy R."/>
            <person name="Gladieux P."/>
            <person name="Thoren M.H."/>
            <person name="Johannesson H."/>
        </authorList>
    </citation>
    <scope>NUCLEOTIDE SEQUENCE</scope>
    <source>
        <strain evidence="1">PSN309</strain>
    </source>
</reference>
<dbReference type="AlphaFoldDB" id="A0AAN6WKT7"/>
<reference evidence="1" key="1">
    <citation type="journal article" date="2023" name="Mol. Phylogenet. Evol.">
        <title>Genome-scale phylogeny and comparative genomics of the fungal order Sordariales.</title>
        <authorList>
            <person name="Hensen N."/>
            <person name="Bonometti L."/>
            <person name="Westerberg I."/>
            <person name="Brannstrom I.O."/>
            <person name="Guillou S."/>
            <person name="Cros-Aarteil S."/>
            <person name="Calhoun S."/>
            <person name="Haridas S."/>
            <person name="Kuo A."/>
            <person name="Mondo S."/>
            <person name="Pangilinan J."/>
            <person name="Riley R."/>
            <person name="LaButti K."/>
            <person name="Andreopoulos B."/>
            <person name="Lipzen A."/>
            <person name="Chen C."/>
            <person name="Yan M."/>
            <person name="Daum C."/>
            <person name="Ng V."/>
            <person name="Clum A."/>
            <person name="Steindorff A."/>
            <person name="Ohm R.A."/>
            <person name="Martin F."/>
            <person name="Silar P."/>
            <person name="Natvig D.O."/>
            <person name="Lalanne C."/>
            <person name="Gautier V."/>
            <person name="Ament-Velasquez S.L."/>
            <person name="Kruys A."/>
            <person name="Hutchinson M.I."/>
            <person name="Powell A.J."/>
            <person name="Barry K."/>
            <person name="Miller A.N."/>
            <person name="Grigoriev I.V."/>
            <person name="Debuchy R."/>
            <person name="Gladieux P."/>
            <person name="Hiltunen Thoren M."/>
            <person name="Johannesson H."/>
        </authorList>
    </citation>
    <scope>NUCLEOTIDE SEQUENCE</scope>
    <source>
        <strain evidence="1">PSN309</strain>
    </source>
</reference>
<dbReference type="PANTHER" id="PTHR28004">
    <property type="entry name" value="ZGC:162816-RELATED"/>
    <property type="match status" value="1"/>
</dbReference>
<dbReference type="GO" id="GO:0036088">
    <property type="term" value="P:D-serine catabolic process"/>
    <property type="evidence" value="ECO:0007669"/>
    <property type="project" value="TreeGrafter"/>
</dbReference>
<evidence type="ECO:0000313" key="2">
    <source>
        <dbReference type="Proteomes" id="UP001302126"/>
    </source>
</evidence>
<dbReference type="PANTHER" id="PTHR28004:SF2">
    <property type="entry name" value="D-SERINE DEHYDRATASE"/>
    <property type="match status" value="1"/>
</dbReference>